<dbReference type="STRING" id="32040.SAMN04489710_102150"/>
<organism evidence="2 3">
    <name type="scientific">Paracidovorax konjaci</name>
    <dbReference type="NCBI Taxonomy" id="32040"/>
    <lineage>
        <taxon>Bacteria</taxon>
        <taxon>Pseudomonadati</taxon>
        <taxon>Pseudomonadota</taxon>
        <taxon>Betaproteobacteria</taxon>
        <taxon>Burkholderiales</taxon>
        <taxon>Comamonadaceae</taxon>
        <taxon>Paracidovorax</taxon>
    </lineage>
</organism>
<reference evidence="3" key="1">
    <citation type="submission" date="2016-10" db="EMBL/GenBank/DDBJ databases">
        <authorList>
            <person name="Varghese N."/>
            <person name="Submissions S."/>
        </authorList>
    </citation>
    <scope>NUCLEOTIDE SEQUENCE [LARGE SCALE GENOMIC DNA]</scope>
    <source>
        <strain evidence="3">DSM 7481</strain>
    </source>
</reference>
<evidence type="ECO:0000313" key="3">
    <source>
        <dbReference type="Proteomes" id="UP000199517"/>
    </source>
</evidence>
<protein>
    <submittedName>
        <fullName evidence="2">Uncharacterized protein</fullName>
    </submittedName>
</protein>
<evidence type="ECO:0000256" key="1">
    <source>
        <dbReference type="SAM" id="MobiDB-lite"/>
    </source>
</evidence>
<accession>A0A1I1SNR1</accession>
<feature type="compositionally biased region" description="Basic and acidic residues" evidence="1">
    <location>
        <begin position="38"/>
        <end position="63"/>
    </location>
</feature>
<keyword evidence="3" id="KW-1185">Reference proteome</keyword>
<proteinExistence type="predicted"/>
<dbReference type="AlphaFoldDB" id="A0A1I1SNR1"/>
<feature type="compositionally biased region" description="Low complexity" evidence="1">
    <location>
        <begin position="9"/>
        <end position="25"/>
    </location>
</feature>
<dbReference type="Proteomes" id="UP000199517">
    <property type="component" value="Unassembled WGS sequence"/>
</dbReference>
<gene>
    <name evidence="2" type="ORF">SAMN04489710_102150</name>
</gene>
<feature type="region of interest" description="Disordered" evidence="1">
    <location>
        <begin position="1"/>
        <end position="63"/>
    </location>
</feature>
<dbReference type="EMBL" id="FOMQ01000002">
    <property type="protein sequence ID" value="SFD44690.1"/>
    <property type="molecule type" value="Genomic_DNA"/>
</dbReference>
<evidence type="ECO:0000313" key="2">
    <source>
        <dbReference type="EMBL" id="SFD44690.1"/>
    </source>
</evidence>
<name>A0A1I1SNR1_9BURK</name>
<sequence>MIRSESPVATGLPAHLPTPALALRPGPGGPMPPAPETAGKKIPAEAGEKQPFVEEGGRRDNGC</sequence>